<dbReference type="InterPro" id="IPR036388">
    <property type="entry name" value="WH-like_DNA-bd_sf"/>
</dbReference>
<dbReference type="SMART" id="SM01043">
    <property type="entry name" value="BTAD"/>
    <property type="match status" value="1"/>
</dbReference>
<dbReference type="SUPFAM" id="SSF48452">
    <property type="entry name" value="TPR-like"/>
    <property type="match status" value="1"/>
</dbReference>
<keyword evidence="3" id="KW-0238">DNA-binding</keyword>
<protein>
    <submittedName>
        <fullName evidence="3">DNA-binding transcriptional activator of the SARP family</fullName>
    </submittedName>
</protein>
<reference evidence="3 4" key="1">
    <citation type="submission" date="2016-10" db="EMBL/GenBank/DDBJ databases">
        <authorList>
            <person name="de Groot N.N."/>
        </authorList>
    </citation>
    <scope>NUCLEOTIDE SEQUENCE [LARGE SCALE GENOMIC DNA]</scope>
    <source>
        <strain evidence="3 4">DSM 22024</strain>
    </source>
</reference>
<dbReference type="GO" id="GO:0003677">
    <property type="term" value="F:DNA binding"/>
    <property type="evidence" value="ECO:0007669"/>
    <property type="project" value="UniProtKB-KW"/>
</dbReference>
<gene>
    <name evidence="3" type="ORF">SAMN04489717_3817</name>
</gene>
<proteinExistence type="predicted"/>
<dbReference type="AlphaFoldDB" id="A0A1H1UX87"/>
<dbReference type="EMBL" id="LT629732">
    <property type="protein sequence ID" value="SDS77208.1"/>
    <property type="molecule type" value="Genomic_DNA"/>
</dbReference>
<keyword evidence="4" id="KW-1185">Reference proteome</keyword>
<dbReference type="PANTHER" id="PTHR35807">
    <property type="entry name" value="TRANSCRIPTIONAL REGULATOR REDD-RELATED"/>
    <property type="match status" value="1"/>
</dbReference>
<dbReference type="Pfam" id="PF03704">
    <property type="entry name" value="BTAD"/>
    <property type="match status" value="1"/>
</dbReference>
<evidence type="ECO:0000256" key="1">
    <source>
        <dbReference type="SAM" id="MobiDB-lite"/>
    </source>
</evidence>
<accession>A0A1H1UX87</accession>
<dbReference type="STRING" id="117157.SAMN04489717_3817"/>
<feature type="compositionally biased region" description="Basic and acidic residues" evidence="1">
    <location>
        <begin position="250"/>
        <end position="259"/>
    </location>
</feature>
<feature type="domain" description="Bacterial transcriptional activator" evidence="2">
    <location>
        <begin position="104"/>
        <end position="240"/>
    </location>
</feature>
<sequence length="273" mass="29941">MQILAVVTEPSVPAVRLQLLGGFELRVDDAVVEVKPAPQRLMALLALAGAAVERTFAAEQLWPDASRERAQANLRTTVWRLRHVSCELVASSKTHVRLAAQVWVDVREGLAEVQRADPAAVLRTVGLEATLLADLLPDWYDDWLETERERIRQLRLAGLERCGEQLLAAGHPADGIQLGLRAAAIEPLRESAQRLVIRCHLAEGNLVEAVRQYQRFAALLGRELGAAPSARMTDLIHRPAPGGHGRRHPLCGDHESSGEDEHEGVPAVPAFVR</sequence>
<dbReference type="InterPro" id="IPR011990">
    <property type="entry name" value="TPR-like_helical_dom_sf"/>
</dbReference>
<evidence type="ECO:0000313" key="4">
    <source>
        <dbReference type="Proteomes" id="UP000198983"/>
    </source>
</evidence>
<name>A0A1H1UX87_9ACTN</name>
<dbReference type="Gene3D" id="1.10.10.10">
    <property type="entry name" value="Winged helix-like DNA-binding domain superfamily/Winged helix DNA-binding domain"/>
    <property type="match status" value="1"/>
</dbReference>
<dbReference type="InterPro" id="IPR051677">
    <property type="entry name" value="AfsR-DnrI-RedD_regulator"/>
</dbReference>
<dbReference type="Gene3D" id="1.25.40.10">
    <property type="entry name" value="Tetratricopeptide repeat domain"/>
    <property type="match status" value="1"/>
</dbReference>
<dbReference type="InterPro" id="IPR005158">
    <property type="entry name" value="BTAD"/>
</dbReference>
<organism evidence="3 4">
    <name type="scientific">Actinopolymorpha singaporensis</name>
    <dbReference type="NCBI Taxonomy" id="117157"/>
    <lineage>
        <taxon>Bacteria</taxon>
        <taxon>Bacillati</taxon>
        <taxon>Actinomycetota</taxon>
        <taxon>Actinomycetes</taxon>
        <taxon>Propionibacteriales</taxon>
        <taxon>Actinopolymorphaceae</taxon>
        <taxon>Actinopolymorpha</taxon>
    </lineage>
</organism>
<evidence type="ECO:0000259" key="2">
    <source>
        <dbReference type="SMART" id="SM01043"/>
    </source>
</evidence>
<evidence type="ECO:0000313" key="3">
    <source>
        <dbReference type="EMBL" id="SDS77208.1"/>
    </source>
</evidence>
<feature type="region of interest" description="Disordered" evidence="1">
    <location>
        <begin position="238"/>
        <end position="273"/>
    </location>
</feature>
<dbReference type="Proteomes" id="UP000198983">
    <property type="component" value="Chromosome I"/>
</dbReference>